<dbReference type="SUPFAM" id="SSF53850">
    <property type="entry name" value="Periplasmic binding protein-like II"/>
    <property type="match status" value="1"/>
</dbReference>
<dbReference type="InterPro" id="IPR001638">
    <property type="entry name" value="Solute-binding_3/MltF_N"/>
</dbReference>
<dbReference type="Pfam" id="PF00497">
    <property type="entry name" value="SBP_bac_3"/>
    <property type="match status" value="1"/>
</dbReference>
<organism evidence="4 5">
    <name type="scientific">Phenylobacterium montanum</name>
    <dbReference type="NCBI Taxonomy" id="2823693"/>
    <lineage>
        <taxon>Bacteria</taxon>
        <taxon>Pseudomonadati</taxon>
        <taxon>Pseudomonadota</taxon>
        <taxon>Alphaproteobacteria</taxon>
        <taxon>Caulobacterales</taxon>
        <taxon>Caulobacteraceae</taxon>
        <taxon>Phenylobacterium</taxon>
    </lineage>
</organism>
<feature type="domain" description="Solute-binding protein family 3/N-terminal" evidence="3">
    <location>
        <begin position="34"/>
        <end position="270"/>
    </location>
</feature>
<proteinExistence type="predicted"/>
<feature type="signal peptide" evidence="2">
    <location>
        <begin position="1"/>
        <end position="22"/>
    </location>
</feature>
<evidence type="ECO:0000313" key="5">
    <source>
        <dbReference type="Proteomes" id="UP000676409"/>
    </source>
</evidence>
<name>A0A975FZE3_9CAUL</name>
<sequence>MRKFLVAALLALGTLTATMAEAGATLNRVMATKTLKVATNGAWPPQSFLDDRNQLVGFDIDVANEVARRLGVKTRFDTPDWATMTGGHWHGRWDVAIGSITPTKARSQVVSFASVYYYSPYVFVVHRNSKARTAADLNGKKIGVETATTSEDYIRRRLAIDDPGAPPVKYLVNPGQVHTYADSMLPFDDLRLGDGVRIDAVLAPEQTALRAIKSGYPIKIIPNTIAYKEPLAIVTDKDDPQWTAKLHDVIQAMRADGTLGNLTRKWYGRDYTQ</sequence>
<dbReference type="PANTHER" id="PTHR35936">
    <property type="entry name" value="MEMBRANE-BOUND LYTIC MUREIN TRANSGLYCOSYLASE F"/>
    <property type="match status" value="1"/>
</dbReference>
<accession>A0A975FZE3</accession>
<dbReference type="AlphaFoldDB" id="A0A975FZE3"/>
<evidence type="ECO:0000313" key="4">
    <source>
        <dbReference type="EMBL" id="QUD87774.1"/>
    </source>
</evidence>
<feature type="chain" id="PRO_5037217878" evidence="2">
    <location>
        <begin position="23"/>
        <end position="273"/>
    </location>
</feature>
<evidence type="ECO:0000256" key="2">
    <source>
        <dbReference type="SAM" id="SignalP"/>
    </source>
</evidence>
<dbReference type="Gene3D" id="3.40.190.10">
    <property type="entry name" value="Periplasmic binding protein-like II"/>
    <property type="match status" value="2"/>
</dbReference>
<dbReference type="PANTHER" id="PTHR35936:SF19">
    <property type="entry name" value="AMINO-ACID-BINDING PROTEIN YXEM-RELATED"/>
    <property type="match status" value="1"/>
</dbReference>
<keyword evidence="5" id="KW-1185">Reference proteome</keyword>
<dbReference type="KEGG" id="caul:KCG34_22460"/>
<dbReference type="EMBL" id="CP073078">
    <property type="protein sequence ID" value="QUD87774.1"/>
    <property type="molecule type" value="Genomic_DNA"/>
</dbReference>
<dbReference type="RefSeq" id="WP_211937824.1">
    <property type="nucleotide sequence ID" value="NZ_CP073078.1"/>
</dbReference>
<dbReference type="Proteomes" id="UP000676409">
    <property type="component" value="Chromosome"/>
</dbReference>
<evidence type="ECO:0000256" key="1">
    <source>
        <dbReference type="ARBA" id="ARBA00022729"/>
    </source>
</evidence>
<keyword evidence="1 2" id="KW-0732">Signal</keyword>
<evidence type="ECO:0000259" key="3">
    <source>
        <dbReference type="SMART" id="SM00062"/>
    </source>
</evidence>
<dbReference type="SMART" id="SM00062">
    <property type="entry name" value="PBPb"/>
    <property type="match status" value="1"/>
</dbReference>
<gene>
    <name evidence="4" type="ORF">KCG34_22460</name>
</gene>
<protein>
    <submittedName>
        <fullName evidence="4">Transporter substrate-binding domain-containing protein</fullName>
    </submittedName>
</protein>
<reference evidence="4" key="1">
    <citation type="submission" date="2021-04" db="EMBL/GenBank/DDBJ databases">
        <title>The complete genome sequence of Caulobacter sp. S6.</title>
        <authorList>
            <person name="Tang Y."/>
            <person name="Ouyang W."/>
            <person name="Liu Q."/>
            <person name="Huang B."/>
            <person name="Guo Z."/>
            <person name="Lei P."/>
        </authorList>
    </citation>
    <scope>NUCLEOTIDE SEQUENCE</scope>
    <source>
        <strain evidence="4">S6</strain>
    </source>
</reference>